<accession>A0A9W9LPX0</accession>
<feature type="compositionally biased region" description="Polar residues" evidence="1">
    <location>
        <begin position="44"/>
        <end position="53"/>
    </location>
</feature>
<keyword evidence="3" id="KW-1185">Reference proteome</keyword>
<feature type="compositionally biased region" description="Basic residues" evidence="1">
    <location>
        <begin position="1"/>
        <end position="27"/>
    </location>
</feature>
<reference evidence="2" key="2">
    <citation type="journal article" date="2023" name="IMA Fungus">
        <title>Comparative genomic study of the Penicillium genus elucidates a diverse pangenome and 15 lateral gene transfer events.</title>
        <authorList>
            <person name="Petersen C."/>
            <person name="Sorensen T."/>
            <person name="Nielsen M.R."/>
            <person name="Sondergaard T.E."/>
            <person name="Sorensen J.L."/>
            <person name="Fitzpatrick D.A."/>
            <person name="Frisvad J.C."/>
            <person name="Nielsen K.L."/>
        </authorList>
    </citation>
    <scope>NUCLEOTIDE SEQUENCE</scope>
    <source>
        <strain evidence="2">IBT 26290</strain>
    </source>
</reference>
<sequence length="441" mass="50567">MPPRRKKSTQKPKRAAQRKEAIHKRQGAVKGKSSGEASSSATKPETQPLSNVATLDLDVSYVGKLEPPPPPPKLPERKQWQLTGTKELPVGWNWDEPDLHNDDIEAQIERCHVRISENILPDTFRKKLVVYEERLVEKKELMKNHPGLSWAVIQRLEDLKGIRDWLEEEGDHLELKPIVEALMVAYKDGNLDIYTDLGLVTYWSKGKQISQPRPFDLQEYQAIAHEFRGDRAFWVEGLFGHSTPRIGQVLVTRANNIHGMIRDPTFQNEVDMSFALPLWGIQNSRGPHVVLPCTDDTGSDYSCLYYEDITDILDWYRTQNLIGYAPVAHITHVSLANGVRQLFAVVFLWINLHHPSQAGHPPMPSWDLIQCIVWTHPRSSYNRPARINGPWMRFKIYTASAPEGTPNMWLFDKKSGFIERVPTVRTAMHQRIMPHLAPRLN</sequence>
<proteinExistence type="predicted"/>
<evidence type="ECO:0000313" key="3">
    <source>
        <dbReference type="Proteomes" id="UP001149163"/>
    </source>
</evidence>
<feature type="compositionally biased region" description="Low complexity" evidence="1">
    <location>
        <begin position="28"/>
        <end position="43"/>
    </location>
</feature>
<dbReference type="AlphaFoldDB" id="A0A9W9LPX0"/>
<evidence type="ECO:0000313" key="2">
    <source>
        <dbReference type="EMBL" id="KAJ5169197.1"/>
    </source>
</evidence>
<name>A0A9W9LPX0_9EURO</name>
<dbReference type="GeneID" id="81426092"/>
<dbReference type="OrthoDB" id="4363173at2759"/>
<organism evidence="2 3">
    <name type="scientific">Penicillium canariense</name>
    <dbReference type="NCBI Taxonomy" id="189055"/>
    <lineage>
        <taxon>Eukaryota</taxon>
        <taxon>Fungi</taxon>
        <taxon>Dikarya</taxon>
        <taxon>Ascomycota</taxon>
        <taxon>Pezizomycotina</taxon>
        <taxon>Eurotiomycetes</taxon>
        <taxon>Eurotiomycetidae</taxon>
        <taxon>Eurotiales</taxon>
        <taxon>Aspergillaceae</taxon>
        <taxon>Penicillium</taxon>
    </lineage>
</organism>
<protein>
    <submittedName>
        <fullName evidence="2">Uncharacterized protein</fullName>
    </submittedName>
</protein>
<gene>
    <name evidence="2" type="ORF">N7482_004791</name>
</gene>
<dbReference type="Proteomes" id="UP001149163">
    <property type="component" value="Unassembled WGS sequence"/>
</dbReference>
<evidence type="ECO:0000256" key="1">
    <source>
        <dbReference type="SAM" id="MobiDB-lite"/>
    </source>
</evidence>
<reference evidence="2" key="1">
    <citation type="submission" date="2022-11" db="EMBL/GenBank/DDBJ databases">
        <authorList>
            <person name="Petersen C."/>
        </authorList>
    </citation>
    <scope>NUCLEOTIDE SEQUENCE</scope>
    <source>
        <strain evidence="2">IBT 26290</strain>
    </source>
</reference>
<feature type="region of interest" description="Disordered" evidence="1">
    <location>
        <begin position="1"/>
        <end position="53"/>
    </location>
</feature>
<dbReference type="RefSeq" id="XP_056545658.1">
    <property type="nucleotide sequence ID" value="XM_056686916.1"/>
</dbReference>
<comment type="caution">
    <text evidence="2">The sequence shown here is derived from an EMBL/GenBank/DDBJ whole genome shotgun (WGS) entry which is preliminary data.</text>
</comment>
<dbReference type="EMBL" id="JAPQKN010000002">
    <property type="protein sequence ID" value="KAJ5169197.1"/>
    <property type="molecule type" value="Genomic_DNA"/>
</dbReference>